<accession>A0A3L8DM18</accession>
<organism evidence="9 10">
    <name type="scientific">Ooceraea biroi</name>
    <name type="common">Clonal raider ant</name>
    <name type="synonym">Cerapachys biroi</name>
    <dbReference type="NCBI Taxonomy" id="2015173"/>
    <lineage>
        <taxon>Eukaryota</taxon>
        <taxon>Metazoa</taxon>
        <taxon>Ecdysozoa</taxon>
        <taxon>Arthropoda</taxon>
        <taxon>Hexapoda</taxon>
        <taxon>Insecta</taxon>
        <taxon>Pterygota</taxon>
        <taxon>Neoptera</taxon>
        <taxon>Endopterygota</taxon>
        <taxon>Hymenoptera</taxon>
        <taxon>Apocrita</taxon>
        <taxon>Aculeata</taxon>
        <taxon>Formicoidea</taxon>
        <taxon>Formicidae</taxon>
        <taxon>Dorylinae</taxon>
        <taxon>Ooceraea</taxon>
    </lineage>
</organism>
<sequence>MTVCRLCIPQPLLLTHFARRHTVISLIHDGQTYYFARTSVRHQYETRKDNLYESHSVTKQQLQGEMSGHAARSGEGGQAVLERIQVAGKHVSSTLLTKSNTPMEREDVDVTVKQKKCTGKENISNTQRVWTSLVSGAIAGALAKTTIAPLDRTKINFQISKQPYSARAAVDFIIKAMHTEGLLSLWRGNSATMIRIIPYSAVQFTAHEQWKRILNVNGSESKKPWASFLAGSLAGVTSQTMTYPLDLMRARMAVTLKAEYKTLRQVFWRIYKDEGILAYYRGFTATLLGVIPYAGCSFFTYDMLRNFLTVHTVTIPGFSTSLICGGIAGMVGQTSSYPLDIVRRRMQTSAIKGQHYHTITSTIVKIYTEEGIMAFYKGLSMNWVKGPIAVGISFATHDTIRDTLRKIISEDKET</sequence>
<dbReference type="PROSITE" id="PS50920">
    <property type="entry name" value="SOLCAR"/>
    <property type="match status" value="3"/>
</dbReference>
<feature type="repeat" description="Solcar" evidence="7">
    <location>
        <begin position="127"/>
        <end position="213"/>
    </location>
</feature>
<dbReference type="Pfam" id="PF00153">
    <property type="entry name" value="Mito_carr"/>
    <property type="match status" value="3"/>
</dbReference>
<evidence type="ECO:0008006" key="11">
    <source>
        <dbReference type="Google" id="ProtNLM"/>
    </source>
</evidence>
<evidence type="ECO:0000256" key="8">
    <source>
        <dbReference type="RuleBase" id="RU000488"/>
    </source>
</evidence>
<dbReference type="InterPro" id="IPR023395">
    <property type="entry name" value="MCP_dom_sf"/>
</dbReference>
<dbReference type="PRINTS" id="PR00926">
    <property type="entry name" value="MITOCARRIER"/>
</dbReference>
<dbReference type="GO" id="GO:0055085">
    <property type="term" value="P:transmembrane transport"/>
    <property type="evidence" value="ECO:0007669"/>
    <property type="project" value="InterPro"/>
</dbReference>
<dbReference type="GO" id="GO:0016020">
    <property type="term" value="C:membrane"/>
    <property type="evidence" value="ECO:0007669"/>
    <property type="project" value="UniProtKB-SubCell"/>
</dbReference>
<evidence type="ECO:0000256" key="7">
    <source>
        <dbReference type="PROSITE-ProRule" id="PRU00282"/>
    </source>
</evidence>
<keyword evidence="6 7" id="KW-0472">Membrane</keyword>
<evidence type="ECO:0000256" key="3">
    <source>
        <dbReference type="ARBA" id="ARBA00022448"/>
    </source>
</evidence>
<comment type="similarity">
    <text evidence="2 8">Belongs to the mitochondrial carrier (TC 2.A.29) family.</text>
</comment>
<comment type="caution">
    <text evidence="9">The sequence shown here is derived from an EMBL/GenBank/DDBJ whole genome shotgun (WGS) entry which is preliminary data.</text>
</comment>
<dbReference type="InterPro" id="IPR018108">
    <property type="entry name" value="MCP_transmembrane"/>
</dbReference>
<feature type="repeat" description="Solcar" evidence="7">
    <location>
        <begin position="316"/>
        <end position="403"/>
    </location>
</feature>
<dbReference type="EMBL" id="QOIP01000007">
    <property type="protein sequence ID" value="RLU20868.1"/>
    <property type="molecule type" value="Genomic_DNA"/>
</dbReference>
<evidence type="ECO:0000313" key="9">
    <source>
        <dbReference type="EMBL" id="RLU20868.1"/>
    </source>
</evidence>
<evidence type="ECO:0000256" key="5">
    <source>
        <dbReference type="ARBA" id="ARBA00022737"/>
    </source>
</evidence>
<proteinExistence type="inferred from homology"/>
<evidence type="ECO:0000256" key="4">
    <source>
        <dbReference type="ARBA" id="ARBA00022692"/>
    </source>
</evidence>
<dbReference type="InterPro" id="IPR002067">
    <property type="entry name" value="MCP"/>
</dbReference>
<dbReference type="SUPFAM" id="SSF103506">
    <property type="entry name" value="Mitochondrial carrier"/>
    <property type="match status" value="1"/>
</dbReference>
<evidence type="ECO:0000256" key="1">
    <source>
        <dbReference type="ARBA" id="ARBA00004141"/>
    </source>
</evidence>
<gene>
    <name evidence="9" type="ORF">DMN91_007482</name>
</gene>
<evidence type="ECO:0000256" key="6">
    <source>
        <dbReference type="ARBA" id="ARBA00023136"/>
    </source>
</evidence>
<keyword evidence="4 7" id="KW-0812">Transmembrane</keyword>
<dbReference type="AlphaFoldDB" id="A0A3L8DM18"/>
<comment type="subcellular location">
    <subcellularLocation>
        <location evidence="1">Membrane</location>
        <topology evidence="1">Multi-pass membrane protein</topology>
    </subcellularLocation>
</comment>
<name>A0A3L8DM18_OOCBI</name>
<dbReference type="Proteomes" id="UP000279307">
    <property type="component" value="Chromosome 7"/>
</dbReference>
<reference evidence="9 10" key="1">
    <citation type="journal article" date="2018" name="Genome Res.">
        <title>The genomic architecture and molecular evolution of ant odorant receptors.</title>
        <authorList>
            <person name="McKenzie S.K."/>
            <person name="Kronauer D.J.C."/>
        </authorList>
    </citation>
    <scope>NUCLEOTIDE SEQUENCE [LARGE SCALE GENOMIC DNA]</scope>
    <source>
        <strain evidence="9">Clonal line C1</strain>
    </source>
</reference>
<feature type="repeat" description="Solcar" evidence="7">
    <location>
        <begin position="222"/>
        <end position="307"/>
    </location>
</feature>
<dbReference type="PANTHER" id="PTHR24089">
    <property type="entry name" value="SOLUTE CARRIER FAMILY 25"/>
    <property type="match status" value="1"/>
</dbReference>
<keyword evidence="5" id="KW-0677">Repeat</keyword>
<keyword evidence="3 8" id="KW-0813">Transport</keyword>
<protein>
    <recommendedName>
        <fullName evidence="11">Solute carrier family 25 member</fullName>
    </recommendedName>
</protein>
<evidence type="ECO:0000256" key="2">
    <source>
        <dbReference type="ARBA" id="ARBA00006375"/>
    </source>
</evidence>
<dbReference type="Gene3D" id="1.50.40.10">
    <property type="entry name" value="Mitochondrial carrier domain"/>
    <property type="match status" value="1"/>
</dbReference>
<dbReference type="OrthoDB" id="270584at2759"/>
<evidence type="ECO:0000313" key="10">
    <source>
        <dbReference type="Proteomes" id="UP000279307"/>
    </source>
</evidence>